<organism evidence="2 3">
    <name type="scientific">Pyrenophora seminiperda CCB06</name>
    <dbReference type="NCBI Taxonomy" id="1302712"/>
    <lineage>
        <taxon>Eukaryota</taxon>
        <taxon>Fungi</taxon>
        <taxon>Dikarya</taxon>
        <taxon>Ascomycota</taxon>
        <taxon>Pezizomycotina</taxon>
        <taxon>Dothideomycetes</taxon>
        <taxon>Pleosporomycetidae</taxon>
        <taxon>Pleosporales</taxon>
        <taxon>Pleosporineae</taxon>
        <taxon>Pleosporaceae</taxon>
        <taxon>Pyrenophora</taxon>
    </lineage>
</organism>
<dbReference type="OrthoDB" id="3793606at2759"/>
<accession>A0A3M7MHU3</accession>
<evidence type="ECO:0000256" key="1">
    <source>
        <dbReference type="SAM" id="MobiDB-lite"/>
    </source>
</evidence>
<keyword evidence="3" id="KW-1185">Reference proteome</keyword>
<protein>
    <submittedName>
        <fullName evidence="2">Uncharacterized protein</fullName>
    </submittedName>
</protein>
<gene>
    <name evidence="2" type="ORF">GMOD_00004961</name>
</gene>
<sequence>MPEVWTSNLQATDLQKLKEKATRFARELEVLEVFANTLEWLRGADSVDKGCAKRSAAHRGRVQKMMKEVHSTSTEPTQERFVRLHHMDMTTFLFIAASYTPLGIQRLDQNVFDCVMKLAPQYVQRWPPSGWLHRTEFQLAVTASTGKGSEFKRKYQELEFVEASDPKRIRKEMSECPIHEADTAPKLCNDVPHPGSSKGTPLEQVESGITTSAGKHMTFGRIFVLLKLYQV</sequence>
<dbReference type="AlphaFoldDB" id="A0A3M7MHU3"/>
<reference evidence="2 3" key="1">
    <citation type="journal article" date="2014" name="PLoS ONE">
        <title>De novo Genome Assembly of the Fungal Plant Pathogen Pyrenophora semeniperda.</title>
        <authorList>
            <person name="Soliai M.M."/>
            <person name="Meyer S.E."/>
            <person name="Udall J.A."/>
            <person name="Elzinga D.E."/>
            <person name="Hermansen R.A."/>
            <person name="Bodily P.M."/>
            <person name="Hart A.A."/>
            <person name="Coleman C.E."/>
        </authorList>
    </citation>
    <scope>NUCLEOTIDE SEQUENCE [LARGE SCALE GENOMIC DNA]</scope>
    <source>
        <strain evidence="2 3">CCB06</strain>
        <tissue evidence="2">Mycelium</tissue>
    </source>
</reference>
<proteinExistence type="predicted"/>
<evidence type="ECO:0000313" key="3">
    <source>
        <dbReference type="Proteomes" id="UP000265663"/>
    </source>
</evidence>
<feature type="region of interest" description="Disordered" evidence="1">
    <location>
        <begin position="184"/>
        <end position="204"/>
    </location>
</feature>
<name>A0A3M7MHU3_9PLEO</name>
<dbReference type="EMBL" id="KE747843">
    <property type="protein sequence ID" value="RMZ74116.1"/>
    <property type="molecule type" value="Genomic_DNA"/>
</dbReference>
<dbReference type="Proteomes" id="UP000265663">
    <property type="component" value="Unassembled WGS sequence"/>
</dbReference>
<evidence type="ECO:0000313" key="2">
    <source>
        <dbReference type="EMBL" id="RMZ74116.1"/>
    </source>
</evidence>